<dbReference type="Proteomes" id="UP000280346">
    <property type="component" value="Unassembled WGS sequence"/>
</dbReference>
<dbReference type="HAMAP" id="MF_01470">
    <property type="entry name" value="Cas1"/>
    <property type="match status" value="1"/>
</dbReference>
<dbReference type="InterPro" id="IPR019856">
    <property type="entry name" value="CRISPR-assoc_Cas1_DVULG"/>
</dbReference>
<proteinExistence type="inferred from homology"/>
<dbReference type="CDD" id="cd09721">
    <property type="entry name" value="Cas1_I-C"/>
    <property type="match status" value="1"/>
</dbReference>
<dbReference type="InterPro" id="IPR050646">
    <property type="entry name" value="Cas1"/>
</dbReference>
<reference evidence="11 12" key="1">
    <citation type="submission" date="2018-12" db="EMBL/GenBank/DDBJ databases">
        <authorList>
            <person name="Yang Y."/>
        </authorList>
    </citation>
    <scope>NUCLEOTIDE SEQUENCE [LARGE SCALE GENOMIC DNA]</scope>
    <source>
        <strain evidence="11 12">GSF71</strain>
    </source>
</reference>
<comment type="cofactor">
    <cofactor evidence="10">
        <name>Mg(2+)</name>
        <dbReference type="ChEBI" id="CHEBI:18420"/>
    </cofactor>
    <cofactor evidence="10">
        <name>Mn(2+)</name>
        <dbReference type="ChEBI" id="CHEBI:29035"/>
    </cofactor>
</comment>
<comment type="subunit">
    <text evidence="9 10">Homodimer, forms a heterotetramer with a Cas2 homodimer.</text>
</comment>
<dbReference type="GO" id="GO:0046872">
    <property type="term" value="F:metal ion binding"/>
    <property type="evidence" value="ECO:0007669"/>
    <property type="project" value="UniProtKB-UniRule"/>
</dbReference>
<dbReference type="GO" id="GO:0004520">
    <property type="term" value="F:DNA endonuclease activity"/>
    <property type="evidence" value="ECO:0007669"/>
    <property type="project" value="InterPro"/>
</dbReference>
<dbReference type="PANTHER" id="PTHR34353">
    <property type="entry name" value="CRISPR-ASSOCIATED ENDONUCLEASE CAS1 1"/>
    <property type="match status" value="1"/>
</dbReference>
<dbReference type="NCBIfam" id="TIGR03640">
    <property type="entry name" value="cas1_DVULG"/>
    <property type="match status" value="1"/>
</dbReference>
<dbReference type="EC" id="3.1.-.-" evidence="10"/>
<dbReference type="EMBL" id="RZIJ01000001">
    <property type="protein sequence ID" value="RUQ75551.1"/>
    <property type="molecule type" value="Genomic_DNA"/>
</dbReference>
<evidence type="ECO:0000256" key="9">
    <source>
        <dbReference type="ARBA" id="ARBA00038592"/>
    </source>
</evidence>
<dbReference type="PANTHER" id="PTHR34353:SF2">
    <property type="entry name" value="CRISPR-ASSOCIATED ENDONUCLEASE CAS1 1"/>
    <property type="match status" value="1"/>
</dbReference>
<dbReference type="NCBIfam" id="TIGR00287">
    <property type="entry name" value="cas1"/>
    <property type="match status" value="1"/>
</dbReference>
<keyword evidence="3 10" id="KW-0255">Endonuclease</keyword>
<dbReference type="InterPro" id="IPR002729">
    <property type="entry name" value="CRISPR-assoc_Cas1"/>
</dbReference>
<evidence type="ECO:0000256" key="5">
    <source>
        <dbReference type="ARBA" id="ARBA00022842"/>
    </source>
</evidence>
<dbReference type="AlphaFoldDB" id="A0A3S0V3I5"/>
<keyword evidence="12" id="KW-1185">Reference proteome</keyword>
<feature type="binding site" evidence="10">
    <location>
        <position position="237"/>
    </location>
    <ligand>
        <name>Mn(2+)</name>
        <dbReference type="ChEBI" id="CHEBI:29035"/>
    </ligand>
</feature>
<keyword evidence="5 10" id="KW-0460">Magnesium</keyword>
<dbReference type="GO" id="GO:0016787">
    <property type="term" value="F:hydrolase activity"/>
    <property type="evidence" value="ECO:0007669"/>
    <property type="project" value="UniProtKB-KW"/>
</dbReference>
<keyword evidence="6 10" id="KW-0051">Antiviral defense</keyword>
<evidence type="ECO:0000313" key="11">
    <source>
        <dbReference type="EMBL" id="RUQ75551.1"/>
    </source>
</evidence>
<dbReference type="GO" id="GO:0003677">
    <property type="term" value="F:DNA binding"/>
    <property type="evidence" value="ECO:0007669"/>
    <property type="project" value="UniProtKB-KW"/>
</dbReference>
<name>A0A3S0V3I5_9PROT</name>
<dbReference type="Gene3D" id="1.20.120.920">
    <property type="entry name" value="CRISPR-associated endonuclease Cas1, C-terminal domain"/>
    <property type="match status" value="1"/>
</dbReference>
<accession>A0A3S0V3I5</accession>
<dbReference type="Pfam" id="PF01867">
    <property type="entry name" value="Cas_Cas1"/>
    <property type="match status" value="1"/>
</dbReference>
<comment type="function">
    <text evidence="10">CRISPR (clustered regularly interspaced short palindromic repeat), is an adaptive immune system that provides protection against mobile genetic elements (viruses, transposable elements and conjugative plasmids). CRISPR clusters contain spacers, sequences complementary to antecedent mobile elements, and target invading nucleic acids. CRISPR clusters are transcribed and processed into CRISPR RNA (crRNA). Acts as a dsDNA endonuclease. Involved in the integration of spacer DNA into the CRISPR cassette.</text>
</comment>
<evidence type="ECO:0000256" key="3">
    <source>
        <dbReference type="ARBA" id="ARBA00022759"/>
    </source>
</evidence>
<gene>
    <name evidence="11" type="primary">cas1c</name>
    <name evidence="10" type="synonym">cas1</name>
    <name evidence="11" type="ORF">EJ913_00045</name>
</gene>
<dbReference type="InterPro" id="IPR042206">
    <property type="entry name" value="CRISPR-assoc_Cas1_C"/>
</dbReference>
<comment type="caution">
    <text evidence="11">The sequence shown here is derived from an EMBL/GenBank/DDBJ whole genome shotgun (WGS) entry which is preliminary data.</text>
</comment>
<evidence type="ECO:0000256" key="2">
    <source>
        <dbReference type="ARBA" id="ARBA00022723"/>
    </source>
</evidence>
<evidence type="ECO:0000256" key="10">
    <source>
        <dbReference type="HAMAP-Rule" id="MF_01470"/>
    </source>
</evidence>
<feature type="binding site" evidence="10">
    <location>
        <position position="252"/>
    </location>
    <ligand>
        <name>Mn(2+)</name>
        <dbReference type="ChEBI" id="CHEBI:29035"/>
    </ligand>
</feature>
<evidence type="ECO:0000256" key="8">
    <source>
        <dbReference type="ARBA" id="ARBA00023211"/>
    </source>
</evidence>
<dbReference type="GO" id="GO:0051607">
    <property type="term" value="P:defense response to virus"/>
    <property type="evidence" value="ECO:0007669"/>
    <property type="project" value="UniProtKB-UniRule"/>
</dbReference>
<evidence type="ECO:0000256" key="7">
    <source>
        <dbReference type="ARBA" id="ARBA00023125"/>
    </source>
</evidence>
<sequence length="346" mass="38145">MRQHLNTLFITTDGAWLRKDGANIVVEVERAEVGRVPVHMMGGIVCFGRVGVSPPLMGHCAEAGMAISFLSEHGKFVARVEGAASGNVLLRRRQYRVADDPAAGLVVVRAIVAAKAANQRAVLRRGLRDHGAALEESRRARLDDAQRRLGDVARRVADAPDIDSARGHEGDAANAYFGAFDHLIRRDDGAFRFDGRSRRPPLDACNALLSFLYAMVGHDCRSALESVGLDPQVGFLHRDRPGRASLALDLMEEFRPVLADRVALTLINRQQLGARDFVHLDGGAVRLRDDARKAVLTAYQERKKDEITHPFLNEKISLGLAPHIQAQLLARHLRGDLDGYPPFLWK</sequence>
<feature type="binding site" evidence="10">
    <location>
        <position position="169"/>
    </location>
    <ligand>
        <name>Mn(2+)</name>
        <dbReference type="ChEBI" id="CHEBI:29035"/>
    </ligand>
</feature>
<keyword evidence="7 10" id="KW-0238">DNA-binding</keyword>
<evidence type="ECO:0000256" key="6">
    <source>
        <dbReference type="ARBA" id="ARBA00023118"/>
    </source>
</evidence>
<evidence type="ECO:0000313" key="12">
    <source>
        <dbReference type="Proteomes" id="UP000280346"/>
    </source>
</evidence>
<dbReference type="OrthoDB" id="9803119at2"/>
<comment type="similarity">
    <text evidence="10">Belongs to the CRISPR-associated endonuclease Cas1 family.</text>
</comment>
<keyword evidence="4 10" id="KW-0378">Hydrolase</keyword>
<dbReference type="InterPro" id="IPR042211">
    <property type="entry name" value="CRISPR-assoc_Cas1_N"/>
</dbReference>
<evidence type="ECO:0000256" key="4">
    <source>
        <dbReference type="ARBA" id="ARBA00022801"/>
    </source>
</evidence>
<dbReference type="RefSeq" id="WP_126993621.1">
    <property type="nucleotide sequence ID" value="NZ_CP173190.1"/>
</dbReference>
<keyword evidence="1 10" id="KW-0540">Nuclease</keyword>
<dbReference type="GO" id="GO:0043571">
    <property type="term" value="P:maintenance of CRISPR repeat elements"/>
    <property type="evidence" value="ECO:0007669"/>
    <property type="project" value="UniProtKB-UniRule"/>
</dbReference>
<keyword evidence="8 10" id="KW-0464">Manganese</keyword>
<organism evidence="11 12">
    <name type="scientific">Azospirillum doebereinerae</name>
    <dbReference type="NCBI Taxonomy" id="92933"/>
    <lineage>
        <taxon>Bacteria</taxon>
        <taxon>Pseudomonadati</taxon>
        <taxon>Pseudomonadota</taxon>
        <taxon>Alphaproteobacteria</taxon>
        <taxon>Rhodospirillales</taxon>
        <taxon>Azospirillaceae</taxon>
        <taxon>Azospirillum</taxon>
    </lineage>
</organism>
<evidence type="ECO:0000256" key="1">
    <source>
        <dbReference type="ARBA" id="ARBA00022722"/>
    </source>
</evidence>
<protein>
    <recommendedName>
        <fullName evidence="10">CRISPR-associated endonuclease Cas1</fullName>
        <ecNumber evidence="10">3.1.-.-</ecNumber>
    </recommendedName>
</protein>
<dbReference type="Gene3D" id="3.100.10.20">
    <property type="entry name" value="CRISPR-associated endonuclease Cas1, N-terminal domain"/>
    <property type="match status" value="1"/>
</dbReference>
<keyword evidence="2 10" id="KW-0479">Metal-binding</keyword>